<protein>
    <recommendedName>
        <fullName evidence="2">DUF6598 domain-containing protein</fullName>
    </recommendedName>
</protein>
<sequence>MASPEKRFCRGSGETVGSSHTARYPSPWTKDLHDTLEEVEAVELEPHSQPARMVADPGQIAWHALDLKFPREQSESDWSDWSDGDDRVIDGEKKDCPGNEIVDRHDDDDNCNGQVVYEDKKTNTKIICPGKLYPQSKAEEIELEWIERYCKQMGDYSKLFDAILAREDHDDSTTLPPFPMKLLPPTTSLCFMDGGYCYHSLYKTHDTSTTPSTLGYRTPQQMLQFFSMRLSSSGLSYPISVYGILAVRDDLDQRRNYLFNCPRDTAVEIVNQESFDLPLCSPCRGIYVLDEALLEVDLWVKKEGNGSADKHILSAYAEIEVRANFDIMLGGRIPGVDCNLDLTYMIIARSIEAVVQVYAEVDHPHHVKFTALSNGYDDEIVLFDDKISGSVKLFQHIVAVKRNENLDVLLRVNESLFQWTFHDEYVGPVSSPDDSILQYGQFFVRVLFAPKNSA</sequence>
<proteinExistence type="predicted"/>
<dbReference type="OrthoDB" id="677498at2759"/>
<reference evidence="3" key="1">
    <citation type="submission" date="2018-08" db="EMBL/GenBank/DDBJ databases">
        <authorList>
            <person name="Rossello M."/>
        </authorList>
    </citation>
    <scope>NUCLEOTIDE SEQUENCE [LARGE SCALE GENOMIC DNA]</scope>
    <source>
        <strain evidence="3">cv. Chinese Spring</strain>
    </source>
</reference>
<dbReference type="Pfam" id="PF20241">
    <property type="entry name" value="DUF6598"/>
    <property type="match status" value="1"/>
</dbReference>
<dbReference type="PANTHER" id="PTHR33065">
    <property type="entry name" value="OS07G0486400 PROTEIN"/>
    <property type="match status" value="1"/>
</dbReference>
<evidence type="ECO:0000259" key="2">
    <source>
        <dbReference type="Pfam" id="PF20241"/>
    </source>
</evidence>
<dbReference type="EnsemblPlants" id="TraesCS3D02G152000.2">
    <property type="protein sequence ID" value="TraesCS3D02G152000.2"/>
    <property type="gene ID" value="TraesCS3D02G152000"/>
</dbReference>
<reference evidence="3" key="2">
    <citation type="submission" date="2018-10" db="UniProtKB">
        <authorList>
            <consortium name="EnsemblPlants"/>
        </authorList>
    </citation>
    <scope>IDENTIFICATION</scope>
</reference>
<organism evidence="3">
    <name type="scientific">Triticum aestivum</name>
    <name type="common">Wheat</name>
    <dbReference type="NCBI Taxonomy" id="4565"/>
    <lineage>
        <taxon>Eukaryota</taxon>
        <taxon>Viridiplantae</taxon>
        <taxon>Streptophyta</taxon>
        <taxon>Embryophyta</taxon>
        <taxon>Tracheophyta</taxon>
        <taxon>Spermatophyta</taxon>
        <taxon>Magnoliopsida</taxon>
        <taxon>Liliopsida</taxon>
        <taxon>Poales</taxon>
        <taxon>Poaceae</taxon>
        <taxon>BOP clade</taxon>
        <taxon>Pooideae</taxon>
        <taxon>Triticodae</taxon>
        <taxon>Triticeae</taxon>
        <taxon>Triticinae</taxon>
        <taxon>Triticum</taxon>
    </lineage>
</organism>
<evidence type="ECO:0000313" key="4">
    <source>
        <dbReference type="Proteomes" id="UP000019116"/>
    </source>
</evidence>
<dbReference type="Proteomes" id="UP000019116">
    <property type="component" value="Chromosome 3D"/>
</dbReference>
<evidence type="ECO:0000256" key="1">
    <source>
        <dbReference type="SAM" id="MobiDB-lite"/>
    </source>
</evidence>
<name>A0A3B6GTD7_WHEAT</name>
<accession>A0A3B6GTD7</accession>
<dbReference type="AlphaFoldDB" id="A0A3B6GTD7"/>
<dbReference type="PANTHER" id="PTHR33065:SF121">
    <property type="entry name" value="DUF6598 DOMAIN-CONTAINING PROTEIN"/>
    <property type="match status" value="1"/>
</dbReference>
<dbReference type="InterPro" id="IPR046533">
    <property type="entry name" value="DUF6598"/>
</dbReference>
<dbReference type="Gramene" id="TraesCS3D02G152000.2">
    <property type="protein sequence ID" value="TraesCS3D02G152000.2"/>
    <property type="gene ID" value="TraesCS3D02G152000"/>
</dbReference>
<feature type="domain" description="DUF6598" evidence="2">
    <location>
        <begin position="222"/>
        <end position="413"/>
    </location>
</feature>
<feature type="region of interest" description="Disordered" evidence="1">
    <location>
        <begin position="1"/>
        <end position="29"/>
    </location>
</feature>
<keyword evidence="4" id="KW-1185">Reference proteome</keyword>
<dbReference type="STRING" id="4565.A0A3B6GTD7"/>
<evidence type="ECO:0000313" key="3">
    <source>
        <dbReference type="EnsemblPlants" id="TraesCS3D02G152000.2"/>
    </source>
</evidence>